<evidence type="ECO:0000256" key="4">
    <source>
        <dbReference type="ARBA" id="ARBA00023125"/>
    </source>
</evidence>
<gene>
    <name evidence="8" type="ORF">sS8_0915</name>
</gene>
<evidence type="ECO:0000256" key="3">
    <source>
        <dbReference type="ARBA" id="ARBA00022578"/>
    </source>
</evidence>
<comment type="similarity">
    <text evidence="2 6">Belongs to the transposase mutator family.</text>
</comment>
<keyword evidence="6" id="KW-0814">Transposable element</keyword>
<dbReference type="GO" id="GO:0004803">
    <property type="term" value="F:transposase activity"/>
    <property type="evidence" value="ECO:0007669"/>
    <property type="project" value="UniProtKB-UniRule"/>
</dbReference>
<evidence type="ECO:0000256" key="6">
    <source>
        <dbReference type="RuleBase" id="RU365089"/>
    </source>
</evidence>
<keyword evidence="3 6" id="KW-0815">Transposition</keyword>
<feature type="region of interest" description="Disordered" evidence="7">
    <location>
        <begin position="52"/>
        <end position="76"/>
    </location>
</feature>
<dbReference type="RefSeq" id="WP_119628580.1">
    <property type="nucleotide sequence ID" value="NZ_AP017928.1"/>
</dbReference>
<keyword evidence="9" id="KW-1185">Reference proteome</keyword>
<organism evidence="8 9">
    <name type="scientific">Methylocaldum marinum</name>
    <dbReference type="NCBI Taxonomy" id="1432792"/>
    <lineage>
        <taxon>Bacteria</taxon>
        <taxon>Pseudomonadati</taxon>
        <taxon>Pseudomonadota</taxon>
        <taxon>Gammaproteobacteria</taxon>
        <taxon>Methylococcales</taxon>
        <taxon>Methylococcaceae</taxon>
        <taxon>Methylocaldum</taxon>
    </lineage>
</organism>
<protein>
    <recommendedName>
        <fullName evidence="6">Mutator family transposase</fullName>
    </recommendedName>
</protein>
<dbReference type="Proteomes" id="UP000266313">
    <property type="component" value="Chromosome"/>
</dbReference>
<keyword evidence="5 6" id="KW-0233">DNA recombination</keyword>
<proteinExistence type="inferred from homology"/>
<dbReference type="KEGG" id="mmai:sS8_0915"/>
<dbReference type="GO" id="GO:0006313">
    <property type="term" value="P:DNA transposition"/>
    <property type="evidence" value="ECO:0007669"/>
    <property type="project" value="UniProtKB-UniRule"/>
</dbReference>
<dbReference type="AlphaFoldDB" id="A0A250KMD4"/>
<dbReference type="OrthoDB" id="9779930at2"/>
<name>A0A250KMD4_9GAMM</name>
<dbReference type="InterPro" id="IPR001207">
    <property type="entry name" value="Transposase_mutator"/>
</dbReference>
<evidence type="ECO:0000256" key="7">
    <source>
        <dbReference type="SAM" id="MobiDB-lite"/>
    </source>
</evidence>
<dbReference type="Pfam" id="PF00872">
    <property type="entry name" value="Transposase_mut"/>
    <property type="match status" value="1"/>
</dbReference>
<evidence type="ECO:0000256" key="1">
    <source>
        <dbReference type="ARBA" id="ARBA00002190"/>
    </source>
</evidence>
<evidence type="ECO:0000313" key="9">
    <source>
        <dbReference type="Proteomes" id="UP000266313"/>
    </source>
</evidence>
<evidence type="ECO:0000256" key="2">
    <source>
        <dbReference type="ARBA" id="ARBA00010961"/>
    </source>
</evidence>
<dbReference type="PANTHER" id="PTHR33217:SF5">
    <property type="entry name" value="MUTATOR FAMILY TRANSPOSASE"/>
    <property type="match status" value="1"/>
</dbReference>
<accession>A0A250KMD4</accession>
<dbReference type="PANTHER" id="PTHR33217">
    <property type="entry name" value="TRANSPOSASE FOR INSERTION SEQUENCE ELEMENT IS1081"/>
    <property type="match status" value="1"/>
</dbReference>
<evidence type="ECO:0000256" key="5">
    <source>
        <dbReference type="ARBA" id="ARBA00023172"/>
    </source>
</evidence>
<sequence length="421" mass="46923">MTSDTAKQDALLDELLKGYTNPKDILGEHGLLKQLTRRLVERALEAEMTAHLGYAPHAPEGRGSGNSRNGKSAKTIQTETGPLAIEVPRDRNGDFEPQLVSKRQRRLEGFDEKVLALYARGLSTRGIQGHLEELYGVEVSPTLISNVTESVLADVKAWQSRPLASVYPILYFDALIVKSREAGPVKNKAVYLALGVNLQGEKELLGLWIADTEGAKFWLSVFTELKNRGVQDGFIACVDGLKGLPEAIETVFPNIQVQLCIVHKVRHSLQYVTWKERKAVAKDLRAIYGAATLTEAEAALARFADTWDAKYPAISQSWRADWTRLTVFFDCPPEIRKVLYTTNAIESLNFSLRKLLKTRGAFPIANGVSGSAEAALPNDEAILKILYLGLQRIEKKWTMPIQDWKRALNHFVILFGNRVTL</sequence>
<comment type="function">
    <text evidence="1 6">Required for the transposition of the insertion element.</text>
</comment>
<dbReference type="GO" id="GO:0003677">
    <property type="term" value="F:DNA binding"/>
    <property type="evidence" value="ECO:0007669"/>
    <property type="project" value="UniProtKB-UniRule"/>
</dbReference>
<evidence type="ECO:0000313" key="8">
    <source>
        <dbReference type="EMBL" id="BBA32880.1"/>
    </source>
</evidence>
<dbReference type="EMBL" id="AP017928">
    <property type="protein sequence ID" value="BBA32880.1"/>
    <property type="molecule type" value="Genomic_DNA"/>
</dbReference>
<dbReference type="NCBIfam" id="NF033543">
    <property type="entry name" value="transpos_IS256"/>
    <property type="match status" value="1"/>
</dbReference>
<keyword evidence="4 6" id="KW-0238">DNA-binding</keyword>
<reference evidence="8 9" key="1">
    <citation type="submission" date="2016-12" db="EMBL/GenBank/DDBJ databases">
        <title>Genome sequencing of Methylocaldum marinum.</title>
        <authorList>
            <person name="Takeuchi M."/>
            <person name="Kamagata Y."/>
            <person name="Hiraoka S."/>
            <person name="Oshima K."/>
            <person name="Hattori M."/>
            <person name="Iwasaki W."/>
        </authorList>
    </citation>
    <scope>NUCLEOTIDE SEQUENCE [LARGE SCALE GENOMIC DNA]</scope>
    <source>
        <strain evidence="8 9">S8</strain>
    </source>
</reference>